<evidence type="ECO:0000256" key="1">
    <source>
        <dbReference type="ARBA" id="ARBA00023186"/>
    </source>
</evidence>
<dbReference type="InterPro" id="IPR001623">
    <property type="entry name" value="DnaJ_domain"/>
</dbReference>
<evidence type="ECO:0000256" key="4">
    <source>
        <dbReference type="ARBA" id="ARBA00045428"/>
    </source>
</evidence>
<dbReference type="GO" id="GO:0005783">
    <property type="term" value="C:endoplasmic reticulum"/>
    <property type="evidence" value="ECO:0007669"/>
    <property type="project" value="TreeGrafter"/>
</dbReference>
<dbReference type="GO" id="GO:0036503">
    <property type="term" value="P:ERAD pathway"/>
    <property type="evidence" value="ECO:0007669"/>
    <property type="project" value="TreeGrafter"/>
</dbReference>
<evidence type="ECO:0000313" key="7">
    <source>
        <dbReference type="EMBL" id="KAK9411129.1"/>
    </source>
</evidence>
<dbReference type="PROSITE" id="PS50076">
    <property type="entry name" value="DNAJ_2"/>
    <property type="match status" value="1"/>
</dbReference>
<dbReference type="PROSITE" id="PS00636">
    <property type="entry name" value="DNAJ_1"/>
    <property type="match status" value="1"/>
</dbReference>
<comment type="subunit">
    <text evidence="5">Interacts with HSPA5/BiP; interaction is direct. Interacts with ERN1/IRE1 (via the luminal region). Interacts with DERL1.</text>
</comment>
<dbReference type="CDD" id="cd06257">
    <property type="entry name" value="DnaJ"/>
    <property type="match status" value="1"/>
</dbReference>
<keyword evidence="1" id="KW-0143">Chaperone</keyword>
<keyword evidence="8" id="KW-1185">Reference proteome</keyword>
<evidence type="ECO:0000259" key="6">
    <source>
        <dbReference type="PROSITE" id="PS50076"/>
    </source>
</evidence>
<feature type="domain" description="J" evidence="6">
    <location>
        <begin position="112"/>
        <end position="176"/>
    </location>
</feature>
<dbReference type="GO" id="GO:0051087">
    <property type="term" value="F:protein-folding chaperone binding"/>
    <property type="evidence" value="ECO:0007669"/>
    <property type="project" value="TreeGrafter"/>
</dbReference>
<dbReference type="EMBL" id="JAOTOJ010000001">
    <property type="protein sequence ID" value="KAK9411129.1"/>
    <property type="molecule type" value="Genomic_DNA"/>
</dbReference>
<evidence type="ECO:0000313" key="8">
    <source>
        <dbReference type="Proteomes" id="UP001474421"/>
    </source>
</evidence>
<dbReference type="AlphaFoldDB" id="A0AAW1C9F5"/>
<sequence>MFFPLSLSSRKGRALAVFNPSLALGHNSLPRAPKRAGHVHHGDQSGSASCRTAVLAWRAEVIRQPSAKRKRRISSGVRDGNGGSPTMATTQSIFIFALCVLMIAELILAAESYYDILGVPKNASERQIKKAFHKLAMKYHPDKNKSPGAEAKFREIAEAYEVLSDENKRREYDQFGNADGRRMNGNPFQHSFNFDFDRFLKDFDFFVLKIV</sequence>
<protein>
    <recommendedName>
        <fullName evidence="2">DnaJ homolog subfamily B member 9</fullName>
    </recommendedName>
    <alternativeName>
        <fullName evidence="3">Endoplasmic reticulum DNA J domain-containing protein 4</fullName>
    </alternativeName>
</protein>
<dbReference type="GO" id="GO:0051787">
    <property type="term" value="F:misfolded protein binding"/>
    <property type="evidence" value="ECO:0007669"/>
    <property type="project" value="TreeGrafter"/>
</dbReference>
<accession>A0AAW1C9F5</accession>
<dbReference type="InterPro" id="IPR051948">
    <property type="entry name" value="Hsp70_co-chaperone_J-domain"/>
</dbReference>
<organism evidence="7 8">
    <name type="scientific">Crotalus adamanteus</name>
    <name type="common">Eastern diamondback rattlesnake</name>
    <dbReference type="NCBI Taxonomy" id="8729"/>
    <lineage>
        <taxon>Eukaryota</taxon>
        <taxon>Metazoa</taxon>
        <taxon>Chordata</taxon>
        <taxon>Craniata</taxon>
        <taxon>Vertebrata</taxon>
        <taxon>Euteleostomi</taxon>
        <taxon>Lepidosauria</taxon>
        <taxon>Squamata</taxon>
        <taxon>Bifurcata</taxon>
        <taxon>Unidentata</taxon>
        <taxon>Episquamata</taxon>
        <taxon>Toxicofera</taxon>
        <taxon>Serpentes</taxon>
        <taxon>Colubroidea</taxon>
        <taxon>Viperidae</taxon>
        <taxon>Crotalinae</taxon>
        <taxon>Crotalus</taxon>
    </lineage>
</organism>
<comment type="function">
    <text evidence="4">Co-chaperone for Hsp70 protein HSPA5/BiP that acts as a key repressor of the ERN1/IRE1-mediated unfolded protein response (UPR). J domain-containing co-chaperones stimulate the ATPase activity of Hsp70 proteins and are required for efficient substrate recognition by Hsp70 proteins. In the unstressed endoplasmic reticulum, interacts with the luminal region of ERN1/IRE1 and selectively recruits HSPA5/BiP: HSPA5/BiP disrupts the dimerization of the active ERN1/IRE1 luminal region, thereby inactivating ERN1/IRE1. Also involved in endoplasmic reticulum-associated degradation (ERAD) of misfolded proteins. Required for survival of B-cell progenitors and normal antibody production.</text>
</comment>
<gene>
    <name evidence="7" type="ORF">NXF25_002304</name>
</gene>
<dbReference type="SMART" id="SM00271">
    <property type="entry name" value="DnaJ"/>
    <property type="match status" value="1"/>
</dbReference>
<dbReference type="Pfam" id="PF00226">
    <property type="entry name" value="DnaJ"/>
    <property type="match status" value="1"/>
</dbReference>
<proteinExistence type="predicted"/>
<comment type="caution">
    <text evidence="7">The sequence shown here is derived from an EMBL/GenBank/DDBJ whole genome shotgun (WGS) entry which is preliminary data.</text>
</comment>
<dbReference type="SUPFAM" id="SSF46565">
    <property type="entry name" value="Chaperone J-domain"/>
    <property type="match status" value="1"/>
</dbReference>
<dbReference type="Gene3D" id="1.10.287.110">
    <property type="entry name" value="DnaJ domain"/>
    <property type="match status" value="1"/>
</dbReference>
<dbReference type="PANTHER" id="PTHR44360">
    <property type="entry name" value="DNAJ HOMOLOG SUBFAMILY B MEMBER 9"/>
    <property type="match status" value="1"/>
</dbReference>
<dbReference type="PRINTS" id="PR00625">
    <property type="entry name" value="JDOMAIN"/>
</dbReference>
<dbReference type="Proteomes" id="UP001474421">
    <property type="component" value="Unassembled WGS sequence"/>
</dbReference>
<evidence type="ECO:0000256" key="3">
    <source>
        <dbReference type="ARBA" id="ARBA00041533"/>
    </source>
</evidence>
<dbReference type="InterPro" id="IPR036869">
    <property type="entry name" value="J_dom_sf"/>
</dbReference>
<evidence type="ECO:0000256" key="2">
    <source>
        <dbReference type="ARBA" id="ARBA00040158"/>
    </source>
</evidence>
<dbReference type="PANTHER" id="PTHR44360:SF1">
    <property type="entry name" value="DNAJ HOMOLOG SUBFAMILY B MEMBER 9"/>
    <property type="match status" value="1"/>
</dbReference>
<evidence type="ECO:0000256" key="5">
    <source>
        <dbReference type="ARBA" id="ARBA00046365"/>
    </source>
</evidence>
<reference evidence="7 8" key="1">
    <citation type="journal article" date="2024" name="Proc. Natl. Acad. Sci. U.S.A.">
        <title>The genetic regulatory architecture and epigenomic basis for age-related changes in rattlesnake venom.</title>
        <authorList>
            <person name="Hogan M.P."/>
            <person name="Holding M.L."/>
            <person name="Nystrom G.S."/>
            <person name="Colston T.J."/>
            <person name="Bartlett D.A."/>
            <person name="Mason A.J."/>
            <person name="Ellsworth S.A."/>
            <person name="Rautsaw R.M."/>
            <person name="Lawrence K.C."/>
            <person name="Strickland J.L."/>
            <person name="He B."/>
            <person name="Fraser P."/>
            <person name="Margres M.J."/>
            <person name="Gilbert D.M."/>
            <person name="Gibbs H.L."/>
            <person name="Parkinson C.L."/>
            <person name="Rokyta D.R."/>
        </authorList>
    </citation>
    <scope>NUCLEOTIDE SEQUENCE [LARGE SCALE GENOMIC DNA]</scope>
    <source>
        <strain evidence="7">DRR0105</strain>
    </source>
</reference>
<name>A0AAW1C9F5_CROAD</name>
<dbReference type="InterPro" id="IPR018253">
    <property type="entry name" value="DnaJ_domain_CS"/>
</dbReference>